<dbReference type="AlphaFoldDB" id="A0A1Y1CGF9"/>
<feature type="chain" id="PRO_5013390535" description="Molecular chaperone Skp" evidence="3">
    <location>
        <begin position="23"/>
        <end position="171"/>
    </location>
</feature>
<organism evidence="4 5">
    <name type="scientific">Labilibaculum antarcticum</name>
    <dbReference type="NCBI Taxonomy" id="1717717"/>
    <lineage>
        <taxon>Bacteria</taxon>
        <taxon>Pseudomonadati</taxon>
        <taxon>Bacteroidota</taxon>
        <taxon>Bacteroidia</taxon>
        <taxon>Marinilabiliales</taxon>
        <taxon>Marinifilaceae</taxon>
        <taxon>Labilibaculum</taxon>
    </lineage>
</organism>
<dbReference type="PANTHER" id="PTHR35089">
    <property type="entry name" value="CHAPERONE PROTEIN SKP"/>
    <property type="match status" value="1"/>
</dbReference>
<dbReference type="Gene3D" id="3.30.910.20">
    <property type="entry name" value="Skp domain"/>
    <property type="match status" value="1"/>
</dbReference>
<dbReference type="GO" id="GO:0005829">
    <property type="term" value="C:cytosol"/>
    <property type="evidence" value="ECO:0007669"/>
    <property type="project" value="TreeGrafter"/>
</dbReference>
<evidence type="ECO:0000313" key="5">
    <source>
        <dbReference type="Proteomes" id="UP000218267"/>
    </source>
</evidence>
<evidence type="ECO:0000256" key="1">
    <source>
        <dbReference type="ARBA" id="ARBA00009091"/>
    </source>
</evidence>
<accession>A0A1Y1CGF9</accession>
<evidence type="ECO:0000313" key="4">
    <source>
        <dbReference type="EMBL" id="BAX79468.1"/>
    </source>
</evidence>
<dbReference type="OrthoDB" id="1524711at2"/>
<dbReference type="RefSeq" id="WP_096428371.1">
    <property type="nucleotide sequence ID" value="NZ_AP018042.1"/>
</dbReference>
<dbReference type="SUPFAM" id="SSF111384">
    <property type="entry name" value="OmpH-like"/>
    <property type="match status" value="1"/>
</dbReference>
<dbReference type="SMART" id="SM00935">
    <property type="entry name" value="OmpH"/>
    <property type="match status" value="1"/>
</dbReference>
<gene>
    <name evidence="4" type="ORF">ALGA_1082</name>
</gene>
<dbReference type="InterPro" id="IPR024930">
    <property type="entry name" value="Skp_dom_sf"/>
</dbReference>
<proteinExistence type="inferred from homology"/>
<keyword evidence="5" id="KW-1185">Reference proteome</keyword>
<feature type="signal peptide" evidence="3">
    <location>
        <begin position="1"/>
        <end position="22"/>
    </location>
</feature>
<name>A0A1Y1CGF9_9BACT</name>
<dbReference type="Pfam" id="PF03938">
    <property type="entry name" value="OmpH"/>
    <property type="match status" value="1"/>
</dbReference>
<protein>
    <recommendedName>
        <fullName evidence="6">Molecular chaperone Skp</fullName>
    </recommendedName>
</protein>
<keyword evidence="2 3" id="KW-0732">Signal</keyword>
<dbReference type="GO" id="GO:0051082">
    <property type="term" value="F:unfolded protein binding"/>
    <property type="evidence" value="ECO:0007669"/>
    <property type="project" value="InterPro"/>
</dbReference>
<sequence length="171" mass="19102">MRHFVKVTLLAIILSAGSSTFAQTLKFGHIDSNKLLSIMPEKDEAQIKIKAIATEYDAQLKSMNVEYQSLVAAYVEKREALSEVDRADKEKEIQGLQKRMQEYDGFAQQDIQNKQNELLKPIFDKASTAIKAVGAENGFIYVFDISTGVILFNSNNSVDIMPLVKAKLGIQ</sequence>
<dbReference type="GO" id="GO:0050821">
    <property type="term" value="P:protein stabilization"/>
    <property type="evidence" value="ECO:0007669"/>
    <property type="project" value="TreeGrafter"/>
</dbReference>
<comment type="similarity">
    <text evidence="1">Belongs to the Skp family.</text>
</comment>
<dbReference type="InterPro" id="IPR005632">
    <property type="entry name" value="Chaperone_Skp"/>
</dbReference>
<dbReference type="EMBL" id="AP018042">
    <property type="protein sequence ID" value="BAX79468.1"/>
    <property type="molecule type" value="Genomic_DNA"/>
</dbReference>
<reference evidence="4 5" key="1">
    <citation type="journal article" date="2018" name="Mar. Genomics">
        <title>Complete genome sequence of Marinifilaceae bacterium strain SPP2, isolated from the Antarctic marine sediment.</title>
        <authorList>
            <person name="Watanabe M."/>
            <person name="Kojima H."/>
            <person name="Fukui M."/>
        </authorList>
    </citation>
    <scope>NUCLEOTIDE SEQUENCE [LARGE SCALE GENOMIC DNA]</scope>
    <source>
        <strain evidence="4 5">SPP2</strain>
    </source>
</reference>
<dbReference type="PANTHER" id="PTHR35089:SF1">
    <property type="entry name" value="CHAPERONE PROTEIN SKP"/>
    <property type="match status" value="1"/>
</dbReference>
<evidence type="ECO:0000256" key="2">
    <source>
        <dbReference type="ARBA" id="ARBA00022729"/>
    </source>
</evidence>
<evidence type="ECO:0008006" key="6">
    <source>
        <dbReference type="Google" id="ProtNLM"/>
    </source>
</evidence>
<dbReference type="Proteomes" id="UP000218267">
    <property type="component" value="Chromosome"/>
</dbReference>
<evidence type="ECO:0000256" key="3">
    <source>
        <dbReference type="SAM" id="SignalP"/>
    </source>
</evidence>
<dbReference type="KEGG" id="mbas:ALGA_1082"/>
<reference evidence="5" key="2">
    <citation type="journal article" date="2020" name="Antonie Van Leeuwenhoek">
        <title>Labilibaculum antarcticum sp. nov., a novel facultative anaerobic, psychrotorelant bacterium isolated from marine sediment of Antarctica.</title>
        <authorList>
            <person name="Watanabe M."/>
            <person name="Kojima H."/>
            <person name="Fukui M."/>
        </authorList>
    </citation>
    <scope>NUCLEOTIDE SEQUENCE [LARGE SCALE GENOMIC DNA]</scope>
    <source>
        <strain evidence="5">SPP2</strain>
    </source>
</reference>